<protein>
    <recommendedName>
        <fullName evidence="7">THAP-type domain-containing protein</fullName>
    </recommendedName>
</protein>
<keyword evidence="1" id="KW-0479">Metal-binding</keyword>
<evidence type="ECO:0000256" key="2">
    <source>
        <dbReference type="ARBA" id="ARBA00022771"/>
    </source>
</evidence>
<keyword evidence="9" id="KW-1185">Reference proteome</keyword>
<keyword evidence="2 5" id="KW-0863">Zinc-finger</keyword>
<dbReference type="SMART" id="SM00980">
    <property type="entry name" value="THAP"/>
    <property type="match status" value="1"/>
</dbReference>
<dbReference type="EMBL" id="JAYKXH010000024">
    <property type="protein sequence ID" value="KAK7123420.1"/>
    <property type="molecule type" value="Genomic_DNA"/>
</dbReference>
<evidence type="ECO:0000256" key="3">
    <source>
        <dbReference type="ARBA" id="ARBA00022833"/>
    </source>
</evidence>
<feature type="domain" description="THAP-type" evidence="7">
    <location>
        <begin position="1"/>
        <end position="83"/>
    </location>
</feature>
<comment type="caution">
    <text evidence="8">The sequence shown here is derived from an EMBL/GenBank/DDBJ whole genome shotgun (WGS) entry which is preliminary data.</text>
</comment>
<dbReference type="SUPFAM" id="SSF57716">
    <property type="entry name" value="Glucocorticoid receptor-like (DNA-binding domain)"/>
    <property type="match status" value="1"/>
</dbReference>
<sequence length="167" mass="19275">MPDFCAAYGCTNARSLQTRTRGITFHKFPKCSERRRQWERALRREGFVVNDRTLLCSEHFRNEDFDRTGQTIRLKAGAVPSVFNFPAHLQRPVAPRSTNASRKAGENQPMDPEQDQPPPDVPQPSTRERQRSRKWKAPDHQYAMPSSQKALKAKLDAAMATVRKLWR</sequence>
<dbReference type="Pfam" id="PF05485">
    <property type="entry name" value="THAP"/>
    <property type="match status" value="1"/>
</dbReference>
<evidence type="ECO:0000256" key="4">
    <source>
        <dbReference type="ARBA" id="ARBA00023125"/>
    </source>
</evidence>
<dbReference type="InterPro" id="IPR006612">
    <property type="entry name" value="THAP_Znf"/>
</dbReference>
<evidence type="ECO:0000313" key="9">
    <source>
        <dbReference type="Proteomes" id="UP001364617"/>
    </source>
</evidence>
<dbReference type="InterPro" id="IPR026521">
    <property type="entry name" value="THAP2"/>
</dbReference>
<feature type="region of interest" description="Disordered" evidence="6">
    <location>
        <begin position="87"/>
        <end position="150"/>
    </location>
</feature>
<evidence type="ECO:0000256" key="6">
    <source>
        <dbReference type="SAM" id="MobiDB-lite"/>
    </source>
</evidence>
<keyword evidence="3" id="KW-0862">Zinc</keyword>
<reference evidence="8 9" key="1">
    <citation type="submission" date="2024-02" db="EMBL/GenBank/DDBJ databases">
        <title>Chromosome-level genome assembly of the Eurasian Minnow (Phoxinus phoxinus).</title>
        <authorList>
            <person name="Oriowo T.O."/>
            <person name="Martin S."/>
            <person name="Stange M."/>
            <person name="Chrysostomakis Y."/>
            <person name="Brown T."/>
            <person name="Winkler S."/>
            <person name="Kukowka S."/>
            <person name="Myers E.W."/>
            <person name="Bohne A."/>
        </authorList>
    </citation>
    <scope>NUCLEOTIDE SEQUENCE [LARGE SCALE GENOMIC DNA]</scope>
    <source>
        <strain evidence="8">ZFMK-TIS-60720</strain>
        <tissue evidence="8">Whole Organism</tissue>
    </source>
</reference>
<keyword evidence="4 5" id="KW-0238">DNA-binding</keyword>
<dbReference type="PANTHER" id="PTHR47696">
    <property type="entry name" value="THAP DOMAIN-CONTAINING PROTEIN 2"/>
    <property type="match status" value="1"/>
</dbReference>
<organism evidence="8 9">
    <name type="scientific">Phoxinus phoxinus</name>
    <name type="common">Eurasian minnow</name>
    <dbReference type="NCBI Taxonomy" id="58324"/>
    <lineage>
        <taxon>Eukaryota</taxon>
        <taxon>Metazoa</taxon>
        <taxon>Chordata</taxon>
        <taxon>Craniata</taxon>
        <taxon>Vertebrata</taxon>
        <taxon>Euteleostomi</taxon>
        <taxon>Actinopterygii</taxon>
        <taxon>Neopterygii</taxon>
        <taxon>Teleostei</taxon>
        <taxon>Ostariophysi</taxon>
        <taxon>Cypriniformes</taxon>
        <taxon>Leuciscidae</taxon>
        <taxon>Phoxininae</taxon>
        <taxon>Phoxinus</taxon>
    </lineage>
</organism>
<dbReference type="SMART" id="SM00692">
    <property type="entry name" value="DM3"/>
    <property type="match status" value="1"/>
</dbReference>
<dbReference type="Gene3D" id="6.20.210.20">
    <property type="entry name" value="THAP domain"/>
    <property type="match status" value="1"/>
</dbReference>
<dbReference type="PROSITE" id="PS50950">
    <property type="entry name" value="ZF_THAP"/>
    <property type="match status" value="1"/>
</dbReference>
<evidence type="ECO:0000256" key="5">
    <source>
        <dbReference type="PROSITE-ProRule" id="PRU00309"/>
    </source>
</evidence>
<dbReference type="AlphaFoldDB" id="A0AAN9C5T6"/>
<name>A0AAN9C5T6_9TELE</name>
<evidence type="ECO:0000256" key="1">
    <source>
        <dbReference type="ARBA" id="ARBA00022723"/>
    </source>
</evidence>
<gene>
    <name evidence="8" type="ORF">R3I93_021747</name>
</gene>
<evidence type="ECO:0000259" key="7">
    <source>
        <dbReference type="PROSITE" id="PS50950"/>
    </source>
</evidence>
<dbReference type="GO" id="GO:0008270">
    <property type="term" value="F:zinc ion binding"/>
    <property type="evidence" value="ECO:0007669"/>
    <property type="project" value="UniProtKB-KW"/>
</dbReference>
<proteinExistence type="predicted"/>
<dbReference type="InterPro" id="IPR038441">
    <property type="entry name" value="THAP_Znf_sf"/>
</dbReference>
<evidence type="ECO:0000313" key="8">
    <source>
        <dbReference type="EMBL" id="KAK7123420.1"/>
    </source>
</evidence>
<dbReference type="GO" id="GO:0003677">
    <property type="term" value="F:DNA binding"/>
    <property type="evidence" value="ECO:0007669"/>
    <property type="project" value="UniProtKB-UniRule"/>
</dbReference>
<accession>A0AAN9C5T6</accession>
<dbReference type="Proteomes" id="UP001364617">
    <property type="component" value="Unassembled WGS sequence"/>
</dbReference>
<dbReference type="PANTHER" id="PTHR47696:SF2">
    <property type="entry name" value="PROVISIONAL ORTHOLOG OF THAP DOMAIN CONTAINING 1"/>
    <property type="match status" value="1"/>
</dbReference>